<dbReference type="InterPro" id="IPR042229">
    <property type="entry name" value="Listeria/Bacterioides_rpt_sf"/>
</dbReference>
<protein>
    <submittedName>
        <fullName evidence="1">INTERNALIN B BINDING, LEUCINE RICH REPEAT.2A</fullName>
    </submittedName>
</protein>
<reference evidence="1" key="1">
    <citation type="journal article" date="2021" name="Proc. Natl. Acad. Sci. U.S.A.">
        <title>A Catalog of Tens of Thousands of Viruses from Human Metagenomes Reveals Hidden Associations with Chronic Diseases.</title>
        <authorList>
            <person name="Tisza M.J."/>
            <person name="Buck C.B."/>
        </authorList>
    </citation>
    <scope>NUCLEOTIDE SEQUENCE</scope>
    <source>
        <strain evidence="1">Ctdcr45</strain>
    </source>
</reference>
<organism evidence="1">
    <name type="scientific">Siphoviridae sp. ctdcr45</name>
    <dbReference type="NCBI Taxonomy" id="2825580"/>
    <lineage>
        <taxon>Viruses</taxon>
        <taxon>Duplodnaviria</taxon>
        <taxon>Heunggongvirae</taxon>
        <taxon>Uroviricota</taxon>
        <taxon>Caudoviricetes</taxon>
    </lineage>
</organism>
<proteinExistence type="predicted"/>
<name>A0A8S5Q9A0_9CAUD</name>
<dbReference type="EMBL" id="BK015604">
    <property type="protein sequence ID" value="DAE15393.1"/>
    <property type="molecule type" value="Genomic_DNA"/>
</dbReference>
<dbReference type="Gene3D" id="2.60.40.4270">
    <property type="entry name" value="Listeria-Bacteroides repeat domain"/>
    <property type="match status" value="1"/>
</dbReference>
<sequence length="519" mass="55903">MATLYCRLGTGVESYVVHASYSTATDPYPNGATITTSWTLSYVKDNSTITIRASETECESGYTFPVYVYTSTNGSSWTQVDYLQSGTVTFNVGTGTKYVRVGPATKGSSTSYKVKVVLGTGISQVSYGINTASLTTGPVGSDFTADVKRKSGYVYIGISRIASGYTYPVTATDGSSTWTVINANGTYNDHYISAPSSGGTRTVTLTATKDTRRYYQVHAFANGGKFSDGTTDYYTDLSASATVSVDFDLSTLKTPSRGGYTFKGWGYRSDATQYYTDTIPISATSQDSNDPTIYNLYAIWAKTEYTCYIKIGAGINSASVYVDGALKSDIRDKVYHAITVNYDSTIMVSSIAKATGYARPYIFKFYQTSTSTTPTSTLERDTDTPSYTYSTSRFYAEITATKSVIDLFYWQNATWDAANIKKGQPISNLTAARWNRFKAKIQELATAEGGAYSYASVASGGTIYATEFNGVRTAITGRSGYGTLPAAQSKGDAVKAALFEGSGSLKSALNAAINHYNNS</sequence>
<evidence type="ECO:0000313" key="1">
    <source>
        <dbReference type="EMBL" id="DAE15393.1"/>
    </source>
</evidence>
<accession>A0A8S5Q9A0</accession>